<gene>
    <name evidence="4" type="primary">fabG_1</name>
    <name evidence="4" type="ORF">DSM104329_00022</name>
</gene>
<reference evidence="4" key="1">
    <citation type="journal article" date="2022" name="Int. J. Syst. Evol. Microbiol.">
        <title>Pseudomonas aegrilactucae sp. nov. and Pseudomonas morbosilactucae sp. nov., pathogens causing bacterial rot of lettuce in Japan.</title>
        <authorList>
            <person name="Sawada H."/>
            <person name="Fujikawa T."/>
            <person name="Satou M."/>
        </authorList>
    </citation>
    <scope>NUCLEOTIDE SEQUENCE</scope>
    <source>
        <strain evidence="4">0166_1</strain>
    </source>
</reference>
<protein>
    <submittedName>
        <fullName evidence="4">3-oxoacyl-[acyl-carrier-protein] reductase FabG</fullName>
        <ecNumber evidence="4">1.1.1.100</ecNumber>
    </submittedName>
</protein>
<dbReference type="PANTHER" id="PTHR42879:SF2">
    <property type="entry name" value="3-OXOACYL-[ACYL-CARRIER-PROTEIN] REDUCTASE FABG"/>
    <property type="match status" value="1"/>
</dbReference>
<dbReference type="InterPro" id="IPR050259">
    <property type="entry name" value="SDR"/>
</dbReference>
<proteinExistence type="inferred from homology"/>
<evidence type="ECO:0000313" key="4">
    <source>
        <dbReference type="EMBL" id="UGS33657.1"/>
    </source>
</evidence>
<dbReference type="Proteomes" id="UP001162834">
    <property type="component" value="Chromosome"/>
</dbReference>
<evidence type="ECO:0000313" key="5">
    <source>
        <dbReference type="Proteomes" id="UP001162834"/>
    </source>
</evidence>
<dbReference type="GO" id="GO:0004316">
    <property type="term" value="F:3-oxoacyl-[acyl-carrier-protein] reductase (NADPH) activity"/>
    <property type="evidence" value="ECO:0007669"/>
    <property type="project" value="UniProtKB-EC"/>
</dbReference>
<dbReference type="PROSITE" id="PS00061">
    <property type="entry name" value="ADH_SHORT"/>
    <property type="match status" value="1"/>
</dbReference>
<dbReference type="PRINTS" id="PR00081">
    <property type="entry name" value="GDHRDH"/>
</dbReference>
<dbReference type="PANTHER" id="PTHR42879">
    <property type="entry name" value="3-OXOACYL-(ACYL-CARRIER-PROTEIN) REDUCTASE"/>
    <property type="match status" value="1"/>
</dbReference>
<dbReference type="PRINTS" id="PR00080">
    <property type="entry name" value="SDRFAMILY"/>
</dbReference>
<dbReference type="InterPro" id="IPR057326">
    <property type="entry name" value="KR_dom"/>
</dbReference>
<name>A0A9E7BYL6_9ACTN</name>
<sequence length="247" mass="25501">MTPVAIVTGGSRGIGRAIAQRLAADGMAVVAADVEAPCRTDGVAGVEHVTLDVRDRDAVERTCESVQARLGSLDVLVNNAAVQRLGTIETLEWADWSHVVDVNLHGVFNCLQAAGRRMIRARAGAIVNVTSVLAEVGAPGRAAYTAAKAAVAGLTRVAAVEWAPEGVRVNAVAPGYVETPLLRGAVDARAVDLEATLERIPQGRLAEPGEVAAAVSFLVSAQAGSVTGQTLSVDGGFSARLASNRRH</sequence>
<comment type="similarity">
    <text evidence="1">Belongs to the short-chain dehydrogenases/reductases (SDR) family.</text>
</comment>
<dbReference type="RefSeq" id="WP_259313354.1">
    <property type="nucleotide sequence ID" value="NZ_CP087164.1"/>
</dbReference>
<evidence type="ECO:0000259" key="3">
    <source>
        <dbReference type="SMART" id="SM00822"/>
    </source>
</evidence>
<organism evidence="4 5">
    <name type="scientific">Capillimicrobium parvum</name>
    <dbReference type="NCBI Taxonomy" id="2884022"/>
    <lineage>
        <taxon>Bacteria</taxon>
        <taxon>Bacillati</taxon>
        <taxon>Actinomycetota</taxon>
        <taxon>Thermoleophilia</taxon>
        <taxon>Solirubrobacterales</taxon>
        <taxon>Capillimicrobiaceae</taxon>
        <taxon>Capillimicrobium</taxon>
    </lineage>
</organism>
<dbReference type="SMART" id="SM00822">
    <property type="entry name" value="PKS_KR"/>
    <property type="match status" value="1"/>
</dbReference>
<dbReference type="InterPro" id="IPR002347">
    <property type="entry name" value="SDR_fam"/>
</dbReference>
<dbReference type="EC" id="1.1.1.100" evidence="4"/>
<dbReference type="InterPro" id="IPR020904">
    <property type="entry name" value="Sc_DH/Rdtase_CS"/>
</dbReference>
<dbReference type="SUPFAM" id="SSF51735">
    <property type="entry name" value="NAD(P)-binding Rossmann-fold domains"/>
    <property type="match status" value="1"/>
</dbReference>
<dbReference type="FunFam" id="3.40.50.720:FF:000084">
    <property type="entry name" value="Short-chain dehydrogenase reductase"/>
    <property type="match status" value="1"/>
</dbReference>
<dbReference type="InterPro" id="IPR036291">
    <property type="entry name" value="NAD(P)-bd_dom_sf"/>
</dbReference>
<feature type="domain" description="Ketoreductase" evidence="3">
    <location>
        <begin position="3"/>
        <end position="175"/>
    </location>
</feature>
<keyword evidence="5" id="KW-1185">Reference proteome</keyword>
<dbReference type="EMBL" id="CP087164">
    <property type="protein sequence ID" value="UGS33657.1"/>
    <property type="molecule type" value="Genomic_DNA"/>
</dbReference>
<dbReference type="Gene3D" id="3.40.50.720">
    <property type="entry name" value="NAD(P)-binding Rossmann-like Domain"/>
    <property type="match status" value="1"/>
</dbReference>
<dbReference type="AlphaFoldDB" id="A0A9E7BYL6"/>
<evidence type="ECO:0000256" key="2">
    <source>
        <dbReference type="ARBA" id="ARBA00023002"/>
    </source>
</evidence>
<dbReference type="GO" id="GO:0032787">
    <property type="term" value="P:monocarboxylic acid metabolic process"/>
    <property type="evidence" value="ECO:0007669"/>
    <property type="project" value="UniProtKB-ARBA"/>
</dbReference>
<keyword evidence="2 4" id="KW-0560">Oxidoreductase</keyword>
<dbReference type="Pfam" id="PF13561">
    <property type="entry name" value="adh_short_C2"/>
    <property type="match status" value="1"/>
</dbReference>
<evidence type="ECO:0000256" key="1">
    <source>
        <dbReference type="ARBA" id="ARBA00006484"/>
    </source>
</evidence>
<dbReference type="KEGG" id="sbae:DSM104329_00022"/>
<accession>A0A9E7BYL6</accession>